<dbReference type="CDD" id="cd16035">
    <property type="entry name" value="sulfatase_like"/>
    <property type="match status" value="1"/>
</dbReference>
<comment type="similarity">
    <text evidence="1">Belongs to the sulfatase family.</text>
</comment>
<dbReference type="Proteomes" id="UP000198734">
    <property type="component" value="Unassembled WGS sequence"/>
</dbReference>
<keyword evidence="2" id="KW-0378">Hydrolase</keyword>
<dbReference type="SUPFAM" id="SSF53649">
    <property type="entry name" value="Alkaline phosphatase-like"/>
    <property type="match status" value="1"/>
</dbReference>
<evidence type="ECO:0000256" key="2">
    <source>
        <dbReference type="ARBA" id="ARBA00022801"/>
    </source>
</evidence>
<protein>
    <submittedName>
        <fullName evidence="4">Arylsulfatase A</fullName>
    </submittedName>
</protein>
<name>A0A1I6ALJ2_9BACI</name>
<dbReference type="Pfam" id="PF00884">
    <property type="entry name" value="Sulfatase"/>
    <property type="match status" value="1"/>
</dbReference>
<evidence type="ECO:0000313" key="4">
    <source>
        <dbReference type="EMBL" id="SFQ69546.1"/>
    </source>
</evidence>
<proteinExistence type="inferred from homology"/>
<evidence type="ECO:0000313" key="5">
    <source>
        <dbReference type="Proteomes" id="UP000198734"/>
    </source>
</evidence>
<evidence type="ECO:0000259" key="3">
    <source>
        <dbReference type="Pfam" id="PF00884"/>
    </source>
</evidence>
<dbReference type="PANTHER" id="PTHR42693">
    <property type="entry name" value="ARYLSULFATASE FAMILY MEMBER"/>
    <property type="match status" value="1"/>
</dbReference>
<dbReference type="OrthoDB" id="9762324at2"/>
<dbReference type="AlphaFoldDB" id="A0A1I6ALJ2"/>
<accession>A0A1I6ALJ2</accession>
<dbReference type="InterPro" id="IPR017850">
    <property type="entry name" value="Alkaline_phosphatase_core_sf"/>
</dbReference>
<reference evidence="5" key="1">
    <citation type="submission" date="2016-10" db="EMBL/GenBank/DDBJ databases">
        <authorList>
            <person name="Varghese N."/>
            <person name="Submissions S."/>
        </authorList>
    </citation>
    <scope>NUCLEOTIDE SEQUENCE [LARGE SCALE GENOMIC DNA]</scope>
    <source>
        <strain evidence="5">DSM 11706</strain>
    </source>
</reference>
<dbReference type="InterPro" id="IPR050738">
    <property type="entry name" value="Sulfatase"/>
</dbReference>
<dbReference type="RefSeq" id="WP_093538093.1">
    <property type="nucleotide sequence ID" value="NZ_FOXU01000008.1"/>
</dbReference>
<dbReference type="PANTHER" id="PTHR42693:SF53">
    <property type="entry name" value="ENDO-4-O-SULFATASE"/>
    <property type="match status" value="1"/>
</dbReference>
<sequence length="602" mass="67974">MSKSNENFSNSHHHNKRPNILFIIVDEERFPTVYETEAIKEWRVKNLKTQELLRKNGMTFSNHYIGSTACSPSRATLFTGQYPSLHGVTQTTGVAKGAFDPNVFWLDHSTVPTLGEYFRTAGYQTYWKGKWHLSDEDILIPGTHDALPSYNTKTGVPNSAQEQIYEKANRLSDYGFDGWIGPEPHGSNPRNSASSAGVGVSGRDEVYAKEVVDLIHSLEKNAKSPNDQPWLIVSSFVNPHDITLLGLFTRFNPSYNFEIDPTLPFVPPAPTANENLLTKPSVQLSYRDIYQQALQPTFDSLLYRQLYYSLQKKVDDEMYKVFQALQSSIFYEDTIIIFTADHGSLVGAHGGLFQKWHNAYEESLHVPLIIHSPKFSVPRETDIITSHLDIIPTLLGLANINAIDAQKELKKSHSEVHPLVGRDFSPLINGNTNFPRANEPIYFMTDDEVTKGLNQFTVTGKPYESVIQPNHLETIILKLPTGKEKTDEVWKLTRYFDNPQFWSNPGVEDKVTSQEDSTPVTDTKEVAICITTTKQTPVDDEYELYNVTRDPTEECNLAFHLNETPESKLIQKVLISILQEQSKQKRLSPTSGTVPGMPTCES</sequence>
<feature type="domain" description="Sulfatase N-terminal" evidence="3">
    <location>
        <begin position="18"/>
        <end position="400"/>
    </location>
</feature>
<dbReference type="GO" id="GO:0004065">
    <property type="term" value="F:arylsulfatase activity"/>
    <property type="evidence" value="ECO:0007669"/>
    <property type="project" value="TreeGrafter"/>
</dbReference>
<dbReference type="InterPro" id="IPR000917">
    <property type="entry name" value="Sulfatase_N"/>
</dbReference>
<gene>
    <name evidence="4" type="ORF">SAMN05421670_3447</name>
</gene>
<evidence type="ECO:0000256" key="1">
    <source>
        <dbReference type="ARBA" id="ARBA00008779"/>
    </source>
</evidence>
<dbReference type="EMBL" id="FOXU01000008">
    <property type="protein sequence ID" value="SFQ69546.1"/>
    <property type="molecule type" value="Genomic_DNA"/>
</dbReference>
<organism evidence="4 5">
    <name type="scientific">Psychrobacillus psychrotolerans</name>
    <dbReference type="NCBI Taxonomy" id="126156"/>
    <lineage>
        <taxon>Bacteria</taxon>
        <taxon>Bacillati</taxon>
        <taxon>Bacillota</taxon>
        <taxon>Bacilli</taxon>
        <taxon>Bacillales</taxon>
        <taxon>Bacillaceae</taxon>
        <taxon>Psychrobacillus</taxon>
    </lineage>
</organism>
<dbReference type="Gene3D" id="3.40.720.10">
    <property type="entry name" value="Alkaline Phosphatase, subunit A"/>
    <property type="match status" value="1"/>
</dbReference>
<keyword evidence="5" id="KW-1185">Reference proteome</keyword>
<dbReference type="STRING" id="126156.SAMN05421670_3447"/>